<gene>
    <name evidence="2" type="ORF">C3F09_04320</name>
</gene>
<name>A0A855X9D7_9BACT</name>
<dbReference type="EMBL" id="PQAP01000039">
    <property type="protein sequence ID" value="PWB74184.1"/>
    <property type="molecule type" value="Genomic_DNA"/>
</dbReference>
<dbReference type="Proteomes" id="UP000250918">
    <property type="component" value="Unassembled WGS sequence"/>
</dbReference>
<feature type="chain" id="PRO_5032437189" description="Omptin family outer membrane protease" evidence="1">
    <location>
        <begin position="22"/>
        <end position="341"/>
    </location>
</feature>
<protein>
    <recommendedName>
        <fullName evidence="4">Omptin family outer membrane protease</fullName>
    </recommendedName>
</protein>
<dbReference type="Gene3D" id="2.40.128.90">
    <property type="entry name" value="OMPT-like"/>
    <property type="match status" value="1"/>
</dbReference>
<reference evidence="2 3" key="1">
    <citation type="journal article" date="2018" name="ISME J.">
        <title>A methanotrophic archaeon couples anaerobic oxidation of methane to Fe(III) reduction.</title>
        <authorList>
            <person name="Cai C."/>
            <person name="Leu A.O."/>
            <person name="Xie G.J."/>
            <person name="Guo J."/>
            <person name="Feng Y."/>
            <person name="Zhao J.X."/>
            <person name="Tyson G.W."/>
            <person name="Yuan Z."/>
            <person name="Hu S."/>
        </authorList>
    </citation>
    <scope>NUCLEOTIDE SEQUENCE [LARGE SCALE GENOMIC DNA]</scope>
    <source>
        <strain evidence="2">FeB_12</strain>
    </source>
</reference>
<evidence type="ECO:0000256" key="1">
    <source>
        <dbReference type="SAM" id="SignalP"/>
    </source>
</evidence>
<organism evidence="2 3">
    <name type="scientific">candidate division GN15 bacterium</name>
    <dbReference type="NCBI Taxonomy" id="2072418"/>
    <lineage>
        <taxon>Bacteria</taxon>
        <taxon>candidate division GN15</taxon>
    </lineage>
</organism>
<keyword evidence="1" id="KW-0732">Signal</keyword>
<dbReference type="InterPro" id="IPR020080">
    <property type="entry name" value="OM_adhesin/peptidase_omptin"/>
</dbReference>
<dbReference type="AlphaFoldDB" id="A0A855X9D7"/>
<dbReference type="InterPro" id="IPR053724">
    <property type="entry name" value="OMP_A26_sf"/>
</dbReference>
<dbReference type="InterPro" id="IPR000036">
    <property type="entry name" value="Peptidase_A26_omptin"/>
</dbReference>
<dbReference type="GO" id="GO:0004190">
    <property type="term" value="F:aspartic-type endopeptidase activity"/>
    <property type="evidence" value="ECO:0007669"/>
    <property type="project" value="InterPro"/>
</dbReference>
<dbReference type="Pfam" id="PF01278">
    <property type="entry name" value="Omptin"/>
    <property type="match status" value="1"/>
</dbReference>
<evidence type="ECO:0008006" key="4">
    <source>
        <dbReference type="Google" id="ProtNLM"/>
    </source>
</evidence>
<dbReference type="SUPFAM" id="SSF69917">
    <property type="entry name" value="OMPT-like"/>
    <property type="match status" value="1"/>
</dbReference>
<proteinExistence type="predicted"/>
<comment type="caution">
    <text evidence="2">The sequence shown here is derived from an EMBL/GenBank/DDBJ whole genome shotgun (WGS) entry which is preliminary data.</text>
</comment>
<evidence type="ECO:0000313" key="2">
    <source>
        <dbReference type="EMBL" id="PWB74184.1"/>
    </source>
</evidence>
<accession>A0A855X9D7</accession>
<dbReference type="GO" id="GO:0006508">
    <property type="term" value="P:proteolysis"/>
    <property type="evidence" value="ECO:0007669"/>
    <property type="project" value="InterPro"/>
</dbReference>
<evidence type="ECO:0000313" key="3">
    <source>
        <dbReference type="Proteomes" id="UP000250918"/>
    </source>
</evidence>
<feature type="signal peptide" evidence="1">
    <location>
        <begin position="1"/>
        <end position="21"/>
    </location>
</feature>
<dbReference type="GO" id="GO:0009279">
    <property type="term" value="C:cell outer membrane"/>
    <property type="evidence" value="ECO:0007669"/>
    <property type="project" value="InterPro"/>
</dbReference>
<sequence length="341" mass="37587">MKKLLVLATFVCAAAVATAPAQEPTAVASTNTARPHSGINISISPFIQQGFGYTKWIMEVRGLIDSGIIGTVKSELDYPLNSVNGGLELRIGSGPSAYKDWSIALSVSTDLKDPTHVMKDYDWIFIPGGFNGGISYTESSVKMTSLQGSLQGQLTLARSGKSRFGMLAGVRYQHFDQKLYDLAGWQLDSANERFYFDVYQDTLVGTYKITYTMPNIGLFYRLQFNEGSSVELNGAFMVPFMSDEDDHVLRNRLATASSSGTGYFGEIKVRLSSSKTRGKRPFVELSGQLMGIDARPKQTIYWYGDDPITPEFNDTGSRLPGIPHHVISKQQFLTTKVGVMF</sequence>